<sequence>MWKFKCHRIKDSLEKGANYLDIRSTTCVANNVRNNESKKFPPCPFFGPRKCRGSYQEYDNTNSKRWNFDAFNRSWLDAITWAMELYRSAAALEHPSAMYNLGIYYGQGRGGLTPNTDTATRLLRLAALKGHEAAAKALQSLDIPKFEESPTTEIWKYSHAPYTQNNTITRNINSLVANPEINFITAVH</sequence>
<accession>A0A4C1VKT0</accession>
<dbReference type="OrthoDB" id="2384430at2759"/>
<evidence type="ECO:0000313" key="1">
    <source>
        <dbReference type="EMBL" id="GBP38897.1"/>
    </source>
</evidence>
<evidence type="ECO:0000313" key="2">
    <source>
        <dbReference type="Proteomes" id="UP000299102"/>
    </source>
</evidence>
<reference evidence="1 2" key="1">
    <citation type="journal article" date="2019" name="Commun. Biol.">
        <title>The bagworm genome reveals a unique fibroin gene that provides high tensile strength.</title>
        <authorList>
            <person name="Kono N."/>
            <person name="Nakamura H."/>
            <person name="Ohtoshi R."/>
            <person name="Tomita M."/>
            <person name="Numata K."/>
            <person name="Arakawa K."/>
        </authorList>
    </citation>
    <scope>NUCLEOTIDE SEQUENCE [LARGE SCALE GENOMIC DNA]</scope>
</reference>
<protein>
    <submittedName>
        <fullName evidence="1">Uncharacterized protein</fullName>
    </submittedName>
</protein>
<dbReference type="Proteomes" id="UP000299102">
    <property type="component" value="Unassembled WGS sequence"/>
</dbReference>
<dbReference type="Gene3D" id="1.25.40.10">
    <property type="entry name" value="Tetratricopeptide repeat domain"/>
    <property type="match status" value="1"/>
</dbReference>
<keyword evidence="2" id="KW-1185">Reference proteome</keyword>
<dbReference type="EMBL" id="BGZK01000355">
    <property type="protein sequence ID" value="GBP38897.1"/>
    <property type="molecule type" value="Genomic_DNA"/>
</dbReference>
<gene>
    <name evidence="1" type="ORF">EVAR_32413_1</name>
</gene>
<proteinExistence type="predicted"/>
<name>A0A4C1VKT0_EUMVA</name>
<comment type="caution">
    <text evidence="1">The sequence shown here is derived from an EMBL/GenBank/DDBJ whole genome shotgun (WGS) entry which is preliminary data.</text>
</comment>
<dbReference type="InterPro" id="IPR006597">
    <property type="entry name" value="Sel1-like"/>
</dbReference>
<dbReference type="AlphaFoldDB" id="A0A4C1VKT0"/>
<organism evidence="1 2">
    <name type="scientific">Eumeta variegata</name>
    <name type="common">Bagworm moth</name>
    <name type="synonym">Eumeta japonica</name>
    <dbReference type="NCBI Taxonomy" id="151549"/>
    <lineage>
        <taxon>Eukaryota</taxon>
        <taxon>Metazoa</taxon>
        <taxon>Ecdysozoa</taxon>
        <taxon>Arthropoda</taxon>
        <taxon>Hexapoda</taxon>
        <taxon>Insecta</taxon>
        <taxon>Pterygota</taxon>
        <taxon>Neoptera</taxon>
        <taxon>Endopterygota</taxon>
        <taxon>Lepidoptera</taxon>
        <taxon>Glossata</taxon>
        <taxon>Ditrysia</taxon>
        <taxon>Tineoidea</taxon>
        <taxon>Psychidae</taxon>
        <taxon>Oiketicinae</taxon>
        <taxon>Eumeta</taxon>
    </lineage>
</organism>
<dbReference type="SMART" id="SM00671">
    <property type="entry name" value="SEL1"/>
    <property type="match status" value="1"/>
</dbReference>
<dbReference type="SUPFAM" id="SSF81901">
    <property type="entry name" value="HCP-like"/>
    <property type="match status" value="1"/>
</dbReference>
<dbReference type="Pfam" id="PF08238">
    <property type="entry name" value="Sel1"/>
    <property type="match status" value="2"/>
</dbReference>
<dbReference type="InterPro" id="IPR011990">
    <property type="entry name" value="TPR-like_helical_dom_sf"/>
</dbReference>